<dbReference type="AlphaFoldDB" id="A0A9W9X1D3"/>
<gene>
    <name evidence="1" type="ORF">N7530_006092</name>
</gene>
<evidence type="ECO:0000313" key="2">
    <source>
        <dbReference type="Proteomes" id="UP001147760"/>
    </source>
</evidence>
<dbReference type="OrthoDB" id="4202165at2759"/>
<proteinExistence type="predicted"/>
<name>A0A9W9X1D3_9EURO</name>
<sequence>MPCVPPSAEPTERYGQWERAGFVHNIDPAGSLRILLYPLSFVSLTLQDTEEVTSTFDHTLRTLTPKPRMYMLSLIRHLLSRPSDDSSRLNVHDDLVSFVSSYILRDTPLNTKMGETDDDESEDDFQERVEEAVRNMKTWDWSSTEEKYLAIAEHIVRDCRTITNLTSSE</sequence>
<accession>A0A9W9X1D3</accession>
<organism evidence="1 2">
    <name type="scientific">Penicillium desertorum</name>
    <dbReference type="NCBI Taxonomy" id="1303715"/>
    <lineage>
        <taxon>Eukaryota</taxon>
        <taxon>Fungi</taxon>
        <taxon>Dikarya</taxon>
        <taxon>Ascomycota</taxon>
        <taxon>Pezizomycotina</taxon>
        <taxon>Eurotiomycetes</taxon>
        <taxon>Eurotiomycetidae</taxon>
        <taxon>Eurotiales</taxon>
        <taxon>Aspergillaceae</taxon>
        <taxon>Penicillium</taxon>
    </lineage>
</organism>
<dbReference type="EMBL" id="JAPWDO010000003">
    <property type="protein sequence ID" value="KAJ5480583.1"/>
    <property type="molecule type" value="Genomic_DNA"/>
</dbReference>
<protein>
    <submittedName>
        <fullName evidence="1">Uncharacterized protein</fullName>
    </submittedName>
</protein>
<reference evidence="1" key="2">
    <citation type="journal article" date="2023" name="IMA Fungus">
        <title>Comparative genomic study of the Penicillium genus elucidates a diverse pangenome and 15 lateral gene transfer events.</title>
        <authorList>
            <person name="Petersen C."/>
            <person name="Sorensen T."/>
            <person name="Nielsen M.R."/>
            <person name="Sondergaard T.E."/>
            <person name="Sorensen J.L."/>
            <person name="Fitzpatrick D.A."/>
            <person name="Frisvad J.C."/>
            <person name="Nielsen K.L."/>
        </authorList>
    </citation>
    <scope>NUCLEOTIDE SEQUENCE</scope>
    <source>
        <strain evidence="1">IBT 17660</strain>
    </source>
</reference>
<keyword evidence="2" id="KW-1185">Reference proteome</keyword>
<dbReference type="Proteomes" id="UP001147760">
    <property type="component" value="Unassembled WGS sequence"/>
</dbReference>
<comment type="caution">
    <text evidence="1">The sequence shown here is derived from an EMBL/GenBank/DDBJ whole genome shotgun (WGS) entry which is preliminary data.</text>
</comment>
<reference evidence="1" key="1">
    <citation type="submission" date="2022-12" db="EMBL/GenBank/DDBJ databases">
        <authorList>
            <person name="Petersen C."/>
        </authorList>
    </citation>
    <scope>NUCLEOTIDE SEQUENCE</scope>
    <source>
        <strain evidence="1">IBT 17660</strain>
    </source>
</reference>
<evidence type="ECO:0000313" key="1">
    <source>
        <dbReference type="EMBL" id="KAJ5480583.1"/>
    </source>
</evidence>